<dbReference type="Proteomes" id="UP000027265">
    <property type="component" value="Unassembled WGS sequence"/>
</dbReference>
<protein>
    <submittedName>
        <fullName evidence="2">Uncharacterized protein</fullName>
    </submittedName>
</protein>
<dbReference type="AlphaFoldDB" id="A0A067Q2W2"/>
<accession>A0A067Q2W2</accession>
<gene>
    <name evidence="2" type="ORF">JAAARDRAFT_54788</name>
</gene>
<name>A0A067Q2W2_9AGAM</name>
<sequence>MTAAELDALFDDSADPDLDFEFGSPGAGGEQQGDWDMADGGKAVDGFELVDELEVFEATQGDQDGDKTFRPLFED</sequence>
<evidence type="ECO:0000313" key="2">
    <source>
        <dbReference type="EMBL" id="KDQ61408.1"/>
    </source>
</evidence>
<reference evidence="3" key="1">
    <citation type="journal article" date="2014" name="Proc. Natl. Acad. Sci. U.S.A.">
        <title>Extensive sampling of basidiomycete genomes demonstrates inadequacy of the white-rot/brown-rot paradigm for wood decay fungi.</title>
        <authorList>
            <person name="Riley R."/>
            <person name="Salamov A.A."/>
            <person name="Brown D.W."/>
            <person name="Nagy L.G."/>
            <person name="Floudas D."/>
            <person name="Held B.W."/>
            <person name="Levasseur A."/>
            <person name="Lombard V."/>
            <person name="Morin E."/>
            <person name="Otillar R."/>
            <person name="Lindquist E.A."/>
            <person name="Sun H."/>
            <person name="LaButti K.M."/>
            <person name="Schmutz J."/>
            <person name="Jabbour D."/>
            <person name="Luo H."/>
            <person name="Baker S.E."/>
            <person name="Pisabarro A.G."/>
            <person name="Walton J.D."/>
            <person name="Blanchette R.A."/>
            <person name="Henrissat B."/>
            <person name="Martin F."/>
            <person name="Cullen D."/>
            <person name="Hibbett D.S."/>
            <person name="Grigoriev I.V."/>
        </authorList>
    </citation>
    <scope>NUCLEOTIDE SEQUENCE [LARGE SCALE GENOMIC DNA]</scope>
    <source>
        <strain evidence="3">MUCL 33604</strain>
    </source>
</reference>
<feature type="compositionally biased region" description="Acidic residues" evidence="1">
    <location>
        <begin position="8"/>
        <end position="20"/>
    </location>
</feature>
<proteinExistence type="predicted"/>
<keyword evidence="3" id="KW-1185">Reference proteome</keyword>
<feature type="region of interest" description="Disordered" evidence="1">
    <location>
        <begin position="1"/>
        <end position="35"/>
    </location>
</feature>
<dbReference type="InParanoid" id="A0A067Q2W2"/>
<evidence type="ECO:0000256" key="1">
    <source>
        <dbReference type="SAM" id="MobiDB-lite"/>
    </source>
</evidence>
<organism evidence="2 3">
    <name type="scientific">Jaapia argillacea MUCL 33604</name>
    <dbReference type="NCBI Taxonomy" id="933084"/>
    <lineage>
        <taxon>Eukaryota</taxon>
        <taxon>Fungi</taxon>
        <taxon>Dikarya</taxon>
        <taxon>Basidiomycota</taxon>
        <taxon>Agaricomycotina</taxon>
        <taxon>Agaricomycetes</taxon>
        <taxon>Agaricomycetidae</taxon>
        <taxon>Jaapiales</taxon>
        <taxon>Jaapiaceae</taxon>
        <taxon>Jaapia</taxon>
    </lineage>
</organism>
<evidence type="ECO:0000313" key="3">
    <source>
        <dbReference type="Proteomes" id="UP000027265"/>
    </source>
</evidence>
<dbReference type="EMBL" id="KL197712">
    <property type="protein sequence ID" value="KDQ61408.1"/>
    <property type="molecule type" value="Genomic_DNA"/>
</dbReference>
<dbReference type="HOGENOM" id="CLU_2671397_0_0_1"/>